<evidence type="ECO:0000313" key="2">
    <source>
        <dbReference type="EMBL" id="ROT76811.1"/>
    </source>
</evidence>
<dbReference type="OrthoDB" id="642895at2759"/>
<name>A0A423TK29_PENVA</name>
<dbReference type="STRING" id="6689.A0A423TK29"/>
<evidence type="ECO:0000313" key="3">
    <source>
        <dbReference type="Proteomes" id="UP000283509"/>
    </source>
</evidence>
<dbReference type="GO" id="GO:0008017">
    <property type="term" value="F:microtubule binding"/>
    <property type="evidence" value="ECO:0007669"/>
    <property type="project" value="InterPro"/>
</dbReference>
<dbReference type="Proteomes" id="UP000283509">
    <property type="component" value="Unassembled WGS sequence"/>
</dbReference>
<dbReference type="PANTHER" id="PTHR19321:SF41">
    <property type="entry name" value="FASCETTO-RELATED"/>
    <property type="match status" value="1"/>
</dbReference>
<dbReference type="PANTHER" id="PTHR19321">
    <property type="entry name" value="PROTEIN REGULATOR OF CYTOKINESIS 1 PRC1-RELATED"/>
    <property type="match status" value="1"/>
</dbReference>
<sequence length="568" mass="65932">MDETREELDRTLARLEAVWDDIGLNEEQRKERRHHFNGHIVNLCEKIIDDETALKTRITNNIERNTQEILKLSEGLGIVPEDAVDGMTLLELDTLLQERVDHLLQLKEQRMDTLRLLQEKDEGICELLCETPYYIPAGLIPSLEDIKSVEDHVKTMETEKEEREKNFRSLKAGILKFLELLEQPPEDSFCQDIICSEDDDFPLGKAYLQQMRGVHSDLEFRVHENEVKSLELREKINWLWIALEIPVEEQQAFLSTAPKHTPSNIAKLEEELERLRLLRLQNLSVFIEKLQEELATSWEKCYVGEEERKKFLDQQPDDASEEVLDAYEKEVHKWKQHYEANKDIYILASQFMDLYNHMLELEERAKDPSRLFNTRGGALLLEEKAKKKVRTELPRVQESLLESGRVWAEQEGRSFHINGVPLEDYIRVLWENYDVKKEAEKNKRQVKGAQEVKRPGLHNPKTPAALTNTKKRCREGEDTASTKKMKPGVSLFKSPSKSTLRSPTKTPRTRPLTERNALLCPPPISSSDTSLHSTISYDKFEDNLRSSRECLNSTTLDQASSEAERSFL</sequence>
<reference evidence="2 3" key="1">
    <citation type="submission" date="2018-04" db="EMBL/GenBank/DDBJ databases">
        <authorList>
            <person name="Zhang X."/>
            <person name="Yuan J."/>
            <person name="Li F."/>
            <person name="Xiang J."/>
        </authorList>
    </citation>
    <scope>NUCLEOTIDE SEQUENCE [LARGE SCALE GENOMIC DNA]</scope>
    <source>
        <tissue evidence="2">Muscle</tissue>
    </source>
</reference>
<gene>
    <name evidence="2" type="ORF">C7M84_004626</name>
</gene>
<dbReference type="Pfam" id="PF03999">
    <property type="entry name" value="MAP65_ASE1"/>
    <property type="match status" value="1"/>
</dbReference>
<feature type="region of interest" description="Disordered" evidence="1">
    <location>
        <begin position="441"/>
        <end position="531"/>
    </location>
</feature>
<comment type="caution">
    <text evidence="2">The sequence shown here is derived from an EMBL/GenBank/DDBJ whole genome shotgun (WGS) entry which is preliminary data.</text>
</comment>
<dbReference type="GO" id="GO:1990023">
    <property type="term" value="C:mitotic spindle midzone"/>
    <property type="evidence" value="ECO:0007669"/>
    <property type="project" value="TreeGrafter"/>
</dbReference>
<protein>
    <recommendedName>
        <fullName evidence="4">Protein regulator of cytokinesis 1</fullName>
    </recommendedName>
</protein>
<evidence type="ECO:0000256" key="1">
    <source>
        <dbReference type="SAM" id="MobiDB-lite"/>
    </source>
</evidence>
<feature type="compositionally biased region" description="Polar residues" evidence="1">
    <location>
        <begin position="493"/>
        <end position="506"/>
    </location>
</feature>
<proteinExistence type="predicted"/>
<dbReference type="AlphaFoldDB" id="A0A423TK29"/>
<dbReference type="Gene3D" id="1.20.58.1520">
    <property type="match status" value="1"/>
</dbReference>
<reference evidence="2 3" key="2">
    <citation type="submission" date="2019-01" db="EMBL/GenBank/DDBJ databases">
        <title>The decoding of complex shrimp genome reveals the adaptation for benthos swimmer, frequently molting mechanism and breeding impact on genome.</title>
        <authorList>
            <person name="Sun Y."/>
            <person name="Gao Y."/>
            <person name="Yu Y."/>
        </authorList>
    </citation>
    <scope>NUCLEOTIDE SEQUENCE [LARGE SCALE GENOMIC DNA]</scope>
    <source>
        <tissue evidence="2">Muscle</tissue>
    </source>
</reference>
<dbReference type="EMBL" id="QCYY01001609">
    <property type="protein sequence ID" value="ROT76811.1"/>
    <property type="molecule type" value="Genomic_DNA"/>
</dbReference>
<dbReference type="GO" id="GO:0005737">
    <property type="term" value="C:cytoplasm"/>
    <property type="evidence" value="ECO:0007669"/>
    <property type="project" value="TreeGrafter"/>
</dbReference>
<organism evidence="2 3">
    <name type="scientific">Penaeus vannamei</name>
    <name type="common">Whiteleg shrimp</name>
    <name type="synonym">Litopenaeus vannamei</name>
    <dbReference type="NCBI Taxonomy" id="6689"/>
    <lineage>
        <taxon>Eukaryota</taxon>
        <taxon>Metazoa</taxon>
        <taxon>Ecdysozoa</taxon>
        <taxon>Arthropoda</taxon>
        <taxon>Crustacea</taxon>
        <taxon>Multicrustacea</taxon>
        <taxon>Malacostraca</taxon>
        <taxon>Eumalacostraca</taxon>
        <taxon>Eucarida</taxon>
        <taxon>Decapoda</taxon>
        <taxon>Dendrobranchiata</taxon>
        <taxon>Penaeoidea</taxon>
        <taxon>Penaeidae</taxon>
        <taxon>Penaeus</taxon>
    </lineage>
</organism>
<dbReference type="InterPro" id="IPR007145">
    <property type="entry name" value="MAP65_Ase1_PRC1"/>
</dbReference>
<accession>A0A423TK29</accession>
<dbReference type="GO" id="GO:0051256">
    <property type="term" value="P:mitotic spindle midzone assembly"/>
    <property type="evidence" value="ECO:0007669"/>
    <property type="project" value="TreeGrafter"/>
</dbReference>
<keyword evidence="3" id="KW-1185">Reference proteome</keyword>
<evidence type="ECO:0008006" key="4">
    <source>
        <dbReference type="Google" id="ProtNLM"/>
    </source>
</evidence>